<proteinExistence type="predicted"/>
<reference evidence="2" key="1">
    <citation type="journal article" date="2011" name="PLoS Biol.">
        <title>Gene gain and loss during evolution of obligate parasitism in the white rust pathogen of Arabidopsis thaliana.</title>
        <authorList>
            <person name="Kemen E."/>
            <person name="Gardiner A."/>
            <person name="Schultz-Larsen T."/>
            <person name="Kemen A.C."/>
            <person name="Balmuth A.L."/>
            <person name="Robert-Seilaniantz A."/>
            <person name="Bailey K."/>
            <person name="Holub E."/>
            <person name="Studholme D.J."/>
            <person name="Maclean D."/>
            <person name="Jones J.D."/>
        </authorList>
    </citation>
    <scope>NUCLEOTIDE SEQUENCE</scope>
</reference>
<evidence type="ECO:0000313" key="2">
    <source>
        <dbReference type="EMBL" id="CCA21753.1"/>
    </source>
</evidence>
<organism evidence="2">
    <name type="scientific">Albugo laibachii Nc14</name>
    <dbReference type="NCBI Taxonomy" id="890382"/>
    <lineage>
        <taxon>Eukaryota</taxon>
        <taxon>Sar</taxon>
        <taxon>Stramenopiles</taxon>
        <taxon>Oomycota</taxon>
        <taxon>Peronosporomycetes</taxon>
        <taxon>Albuginales</taxon>
        <taxon>Albuginaceae</taxon>
        <taxon>Albugo</taxon>
    </lineage>
</organism>
<accession>F0WKE9</accession>
<evidence type="ECO:0000256" key="1">
    <source>
        <dbReference type="SAM" id="MobiDB-lite"/>
    </source>
</evidence>
<protein>
    <submittedName>
        <fullName evidence="2">AlNc14C132G7001 protein</fullName>
    </submittedName>
</protein>
<dbReference type="HOGENOM" id="CLU_2325073_0_0_1"/>
<reference evidence="2" key="2">
    <citation type="submission" date="2011-02" db="EMBL/GenBank/DDBJ databases">
        <authorList>
            <person name="MacLean D."/>
        </authorList>
    </citation>
    <scope>NUCLEOTIDE SEQUENCE</scope>
</reference>
<gene>
    <name evidence="2" type="primary">AlNc14C132G7001</name>
    <name evidence="2" type="ORF">ALNC14_078960</name>
</gene>
<name>F0WKE9_9STRA</name>
<feature type="compositionally biased region" description="Basic and acidic residues" evidence="1">
    <location>
        <begin position="38"/>
        <end position="51"/>
    </location>
</feature>
<dbReference type="AlphaFoldDB" id="F0WKE9"/>
<feature type="compositionally biased region" description="Polar residues" evidence="1">
    <location>
        <begin position="52"/>
        <end position="64"/>
    </location>
</feature>
<feature type="region of interest" description="Disordered" evidence="1">
    <location>
        <begin position="34"/>
        <end position="78"/>
    </location>
</feature>
<sequence length="99" mass="11504">MNSAIRVLDRTRTQSLNLLCTRLFSSNGQIRRRKPIRLSRDEARRKVEPNEQKQQSQAVTNYQEQLPADPPFISNENAPQNLKNVLKEVFPNTVLIKVF</sequence>
<dbReference type="EMBL" id="FR824177">
    <property type="protein sequence ID" value="CCA21753.1"/>
    <property type="molecule type" value="Genomic_DNA"/>
</dbReference>